<dbReference type="GO" id="GO:0047617">
    <property type="term" value="F:fatty acyl-CoA hydrolase activity"/>
    <property type="evidence" value="ECO:0007669"/>
    <property type="project" value="TreeGrafter"/>
</dbReference>
<dbReference type="InterPro" id="IPR014940">
    <property type="entry name" value="BAAT_C"/>
</dbReference>
<dbReference type="OrthoDB" id="8922993at2"/>
<gene>
    <name evidence="5" type="ORF">SAMEA1982600_03232</name>
</gene>
<protein>
    <submittedName>
        <fullName evidence="5">Acyl coenzyme A thioester hydrolase</fullName>
        <ecNumber evidence="5">3.1.2.2</ecNumber>
    </submittedName>
</protein>
<evidence type="ECO:0000259" key="4">
    <source>
        <dbReference type="Pfam" id="PF08840"/>
    </source>
</evidence>
<dbReference type="Gene3D" id="2.60.40.2240">
    <property type="entry name" value="Acyl-CoA thioester hydrolase/BAAT N-terminal domain"/>
    <property type="match status" value="1"/>
</dbReference>
<feature type="active site" description="Charge relay system" evidence="2">
    <location>
        <position position="230"/>
    </location>
</feature>
<dbReference type="Gene3D" id="3.40.50.1820">
    <property type="entry name" value="alpha/beta hydrolase"/>
    <property type="match status" value="1"/>
</dbReference>
<feature type="domain" description="BAAT/Acyl-CoA thioester hydrolase C-terminal" evidence="4">
    <location>
        <begin position="202"/>
        <end position="430"/>
    </location>
</feature>
<dbReference type="EC" id="3.1.2.2" evidence="5"/>
<dbReference type="Proteomes" id="UP000077037">
    <property type="component" value="Unassembled WGS sequence"/>
</dbReference>
<dbReference type="AlphaFoldDB" id="A0A157Q5M0"/>
<dbReference type="InterPro" id="IPR042490">
    <property type="entry name" value="Thio_Ohase/BAAT_N"/>
</dbReference>
<organism evidence="5 6">
    <name type="scientific">Bordetella ansorpii</name>
    <dbReference type="NCBI Taxonomy" id="288768"/>
    <lineage>
        <taxon>Bacteria</taxon>
        <taxon>Pseudomonadati</taxon>
        <taxon>Pseudomonadota</taxon>
        <taxon>Betaproteobacteria</taxon>
        <taxon>Burkholderiales</taxon>
        <taxon>Alcaligenaceae</taxon>
        <taxon>Bordetella</taxon>
    </lineage>
</organism>
<proteinExistence type="inferred from homology"/>
<dbReference type="Pfam" id="PF04775">
    <property type="entry name" value="Bile_Hydr_Trans"/>
    <property type="match status" value="1"/>
</dbReference>
<name>A0A157Q5M0_9BORD</name>
<reference evidence="5 6" key="1">
    <citation type="submission" date="2016-03" db="EMBL/GenBank/DDBJ databases">
        <authorList>
            <consortium name="Pathogen Informatics"/>
        </authorList>
    </citation>
    <scope>NUCLEOTIDE SEQUENCE [LARGE SCALE GENOMIC DNA]</scope>
    <source>
        <strain evidence="5 6">NCTC13364</strain>
    </source>
</reference>
<dbReference type="Pfam" id="PF08840">
    <property type="entry name" value="BAAT_C"/>
    <property type="match status" value="1"/>
</dbReference>
<comment type="similarity">
    <text evidence="1">Belongs to the C/M/P thioester hydrolase family.</text>
</comment>
<evidence type="ECO:0000313" key="5">
    <source>
        <dbReference type="EMBL" id="SAI40856.1"/>
    </source>
</evidence>
<dbReference type="RefSeq" id="WP_066416101.1">
    <property type="nucleotide sequence ID" value="NZ_FKBS01000017.1"/>
</dbReference>
<dbReference type="EMBL" id="FKBS01000017">
    <property type="protein sequence ID" value="SAI40856.1"/>
    <property type="molecule type" value="Genomic_DNA"/>
</dbReference>
<evidence type="ECO:0000256" key="1">
    <source>
        <dbReference type="ARBA" id="ARBA00006538"/>
    </source>
</evidence>
<keyword evidence="5" id="KW-0378">Hydrolase</keyword>
<dbReference type="InterPro" id="IPR016662">
    <property type="entry name" value="Acyl-CoA_thioEstase_long-chain"/>
</dbReference>
<feature type="active site" description="Charge relay system" evidence="2">
    <location>
        <position position="379"/>
    </location>
</feature>
<dbReference type="InterPro" id="IPR006862">
    <property type="entry name" value="Thio_Ohase/aa_AcTrfase"/>
</dbReference>
<dbReference type="GO" id="GO:0006637">
    <property type="term" value="P:acyl-CoA metabolic process"/>
    <property type="evidence" value="ECO:0007669"/>
    <property type="project" value="InterPro"/>
</dbReference>
<feature type="active site" description="Charge relay system" evidence="2">
    <location>
        <position position="344"/>
    </location>
</feature>
<sequence length="436" mass="45412">MPAVHITPAVALSDVSRRITLTGFPPRAEVQVTATSRQADGGLWQSGAVFRTDADGALDLSAAEPLSGSYQGVDTNGLLWSQSPLTTTRAAAAAPLPDAIGPGEAVIVQIEAVAGDASAQATLTQQYAAEGVTRREVRENGLVGSLYTPGTPGPHPAIVVMNGSGGGINESRAALLASHGYAAFALGYFGAPGLPSHISQTPLEYFEKGLQWLRDNVKPAHGFIAVSGQSRGGELSLLLGATFPELVSAVIGYVPSSVVHGVLNAGRPGEGRFAPTWILRGEPVAHVWQDNAAQDWSAVDSLPEPRRQAQAFVEAQRDASAVARARIPVERIAGPVLLISGGDDGYWPSSAYSREVAQSLHAAGHAHHVEHLDYPEAGHAIQAPNVPTTQIAKPHAVSGIVLTGGGTAQANAQANAESWQGVLRFLKDAVERRAAR</sequence>
<dbReference type="PIRSF" id="PIRSF016521">
    <property type="entry name" value="Acyl-CoA_hydro"/>
    <property type="match status" value="1"/>
</dbReference>
<evidence type="ECO:0000256" key="2">
    <source>
        <dbReference type="PIRSR" id="PIRSR016521-1"/>
    </source>
</evidence>
<evidence type="ECO:0000313" key="6">
    <source>
        <dbReference type="Proteomes" id="UP000077037"/>
    </source>
</evidence>
<accession>A0A157Q5M0</accession>
<feature type="domain" description="Acyl-CoA thioester hydrolase/bile acid-CoA amino acid N-acetyltransferase" evidence="3">
    <location>
        <begin position="16"/>
        <end position="139"/>
    </location>
</feature>
<dbReference type="PANTHER" id="PTHR10824">
    <property type="entry name" value="ACYL-COENZYME A THIOESTERASE-RELATED"/>
    <property type="match status" value="1"/>
</dbReference>
<evidence type="ECO:0000259" key="3">
    <source>
        <dbReference type="Pfam" id="PF04775"/>
    </source>
</evidence>
<dbReference type="SUPFAM" id="SSF53474">
    <property type="entry name" value="alpha/beta-Hydrolases"/>
    <property type="match status" value="1"/>
</dbReference>
<dbReference type="InterPro" id="IPR029058">
    <property type="entry name" value="AB_hydrolase_fold"/>
</dbReference>
<dbReference type="GO" id="GO:0006631">
    <property type="term" value="P:fatty acid metabolic process"/>
    <property type="evidence" value="ECO:0007669"/>
    <property type="project" value="TreeGrafter"/>
</dbReference>
<dbReference type="PANTHER" id="PTHR10824:SF4">
    <property type="entry name" value="ACYL-COENZYME A THIOESTERASE 1-LIKE"/>
    <property type="match status" value="1"/>
</dbReference>